<protein>
    <recommendedName>
        <fullName evidence="3">HTH cro/C1-type domain-containing protein</fullName>
    </recommendedName>
</protein>
<dbReference type="AlphaFoldDB" id="U2KSD2"/>
<proteinExistence type="predicted"/>
<dbReference type="STRING" id="411473.RUMCAL_01763"/>
<evidence type="ECO:0008006" key="3">
    <source>
        <dbReference type="Google" id="ProtNLM"/>
    </source>
</evidence>
<dbReference type="Proteomes" id="UP000016662">
    <property type="component" value="Unassembled WGS sequence"/>
</dbReference>
<sequence length="76" mass="9038">MAMKTKKRIPLQKTIWCKIRYWQLLHDLTDDELAMYLNCSTRTLQNYDHDAKNLTLKTVDTFLCVNELTLEELMTA</sequence>
<dbReference type="HOGENOM" id="CLU_2652242_0_0_9"/>
<dbReference type="EMBL" id="AWVF01000224">
    <property type="protein sequence ID" value="ERJ94985.1"/>
    <property type="molecule type" value="Genomic_DNA"/>
</dbReference>
<dbReference type="InterPro" id="IPR010982">
    <property type="entry name" value="Lambda_DNA-bd_dom_sf"/>
</dbReference>
<organism evidence="1 2">
    <name type="scientific">Ruminococcus callidus ATCC 27760</name>
    <dbReference type="NCBI Taxonomy" id="411473"/>
    <lineage>
        <taxon>Bacteria</taxon>
        <taxon>Bacillati</taxon>
        <taxon>Bacillota</taxon>
        <taxon>Clostridia</taxon>
        <taxon>Eubacteriales</taxon>
        <taxon>Oscillospiraceae</taxon>
        <taxon>Ruminococcus</taxon>
    </lineage>
</organism>
<reference evidence="1 2" key="1">
    <citation type="submission" date="2013-07" db="EMBL/GenBank/DDBJ databases">
        <authorList>
            <person name="Weinstock G."/>
            <person name="Sodergren E."/>
            <person name="Wylie T."/>
            <person name="Fulton L."/>
            <person name="Fulton R."/>
            <person name="Fronick C."/>
            <person name="O'Laughlin M."/>
            <person name="Godfrey J."/>
            <person name="Miner T."/>
            <person name="Herter B."/>
            <person name="Appelbaum E."/>
            <person name="Cordes M."/>
            <person name="Lek S."/>
            <person name="Wollam A."/>
            <person name="Pepin K.H."/>
            <person name="Palsikar V.B."/>
            <person name="Mitreva M."/>
            <person name="Wilson R.K."/>
        </authorList>
    </citation>
    <scope>NUCLEOTIDE SEQUENCE [LARGE SCALE GENOMIC DNA]</scope>
    <source>
        <strain evidence="1 2">ATCC 27760</strain>
    </source>
</reference>
<dbReference type="SUPFAM" id="SSF47413">
    <property type="entry name" value="lambda repressor-like DNA-binding domains"/>
    <property type="match status" value="1"/>
</dbReference>
<evidence type="ECO:0000313" key="1">
    <source>
        <dbReference type="EMBL" id="ERJ94985.1"/>
    </source>
</evidence>
<evidence type="ECO:0000313" key="2">
    <source>
        <dbReference type="Proteomes" id="UP000016662"/>
    </source>
</evidence>
<dbReference type="RefSeq" id="WP_021683232.1">
    <property type="nucleotide sequence ID" value="NZ_KI260471.1"/>
</dbReference>
<dbReference type="GO" id="GO:0003677">
    <property type="term" value="F:DNA binding"/>
    <property type="evidence" value="ECO:0007669"/>
    <property type="project" value="InterPro"/>
</dbReference>
<dbReference type="PATRIC" id="fig|411473.3.peg.1441"/>
<gene>
    <name evidence="1" type="ORF">RUMCAL_01763</name>
</gene>
<comment type="caution">
    <text evidence="1">The sequence shown here is derived from an EMBL/GenBank/DDBJ whole genome shotgun (WGS) entry which is preliminary data.</text>
</comment>
<keyword evidence="2" id="KW-1185">Reference proteome</keyword>
<dbReference type="Gene3D" id="1.10.260.40">
    <property type="entry name" value="lambda repressor-like DNA-binding domains"/>
    <property type="match status" value="1"/>
</dbReference>
<dbReference type="eggNOG" id="ENOG50324EM">
    <property type="taxonomic scope" value="Bacteria"/>
</dbReference>
<name>U2KSD2_9FIRM</name>
<accession>U2KSD2</accession>